<dbReference type="PANTHER" id="PTHR33608">
    <property type="entry name" value="BLL2464 PROTEIN"/>
    <property type="match status" value="1"/>
</dbReference>
<dbReference type="PANTHER" id="PTHR33608:SF6">
    <property type="entry name" value="BLL2464 PROTEIN"/>
    <property type="match status" value="1"/>
</dbReference>
<feature type="domain" description="DUF58" evidence="1">
    <location>
        <begin position="44"/>
        <end position="218"/>
    </location>
</feature>
<reference evidence="2 3" key="1">
    <citation type="submission" date="2019-09" db="EMBL/GenBank/DDBJ databases">
        <title>Phylogeny of genus Pseudoclavibacter and closely related genus.</title>
        <authorList>
            <person name="Li Y."/>
        </authorList>
    </citation>
    <scope>NUCLEOTIDE SEQUENCE [LARGE SCALE GENOMIC DNA]</scope>
    <source>
        <strain evidence="2 3">THG-MD12</strain>
    </source>
</reference>
<organism evidence="2 3">
    <name type="scientific">Pseudoclavibacter terrae</name>
    <dbReference type="NCBI Taxonomy" id="1530195"/>
    <lineage>
        <taxon>Bacteria</taxon>
        <taxon>Bacillati</taxon>
        <taxon>Actinomycetota</taxon>
        <taxon>Actinomycetes</taxon>
        <taxon>Micrococcales</taxon>
        <taxon>Microbacteriaceae</taxon>
        <taxon>Pseudoclavibacter</taxon>
    </lineage>
</organism>
<dbReference type="EMBL" id="WBJX01000001">
    <property type="protein sequence ID" value="KAB1639769.1"/>
    <property type="molecule type" value="Genomic_DNA"/>
</dbReference>
<comment type="caution">
    <text evidence="2">The sequence shown here is derived from an EMBL/GenBank/DDBJ whole genome shotgun (WGS) entry which is preliminary data.</text>
</comment>
<dbReference type="Proteomes" id="UP000490386">
    <property type="component" value="Unassembled WGS sequence"/>
</dbReference>
<dbReference type="Pfam" id="PF01882">
    <property type="entry name" value="DUF58"/>
    <property type="match status" value="1"/>
</dbReference>
<proteinExistence type="predicted"/>
<gene>
    <name evidence="2" type="ORF">F8O03_05510</name>
</gene>
<protein>
    <submittedName>
        <fullName evidence="2">DUF58 domain-containing protein</fullName>
    </submittedName>
</protein>
<name>A0A7J5B6G1_9MICO</name>
<evidence type="ECO:0000313" key="2">
    <source>
        <dbReference type="EMBL" id="KAB1639769.1"/>
    </source>
</evidence>
<dbReference type="InterPro" id="IPR002881">
    <property type="entry name" value="DUF58"/>
</dbReference>
<evidence type="ECO:0000313" key="3">
    <source>
        <dbReference type="Proteomes" id="UP000490386"/>
    </source>
</evidence>
<dbReference type="OrthoDB" id="9776116at2"/>
<accession>A0A7J5B6G1</accession>
<dbReference type="AlphaFoldDB" id="A0A7J5B6G1"/>
<dbReference type="RefSeq" id="WP_151422924.1">
    <property type="nucleotide sequence ID" value="NZ_CANKVH010000002.1"/>
</dbReference>
<evidence type="ECO:0000259" key="1">
    <source>
        <dbReference type="Pfam" id="PF01882"/>
    </source>
</evidence>
<keyword evidence="3" id="KW-1185">Reference proteome</keyword>
<sequence>MSSERPLLAKVKSKMFLHARRRVLHLLDGQYASHLRGRSMDFDDLREYVAGDEIKDIDWKASARAGHPLVKRYVAERRHRVLFAVDGGRNMAAISASGEPKREVLVTALGVLGYLAIRHGDDVGLVTGSSDGIRQLPFRSTSSALERMLHAVYDTVGLETATSDMNAVLDRVRLTVRHRALLVVIADEFDWDEERAALVRRLAAQHEIVWLQITDAEPHQRGTRGELAFDVEGNWAMPSLFGGDRLLEREFEYAEQKRALDMERTFEANAVSYAEIASEQQVAPTLLALLKARANVRR</sequence>